<evidence type="ECO:0000256" key="2">
    <source>
        <dbReference type="SAM" id="MobiDB-lite"/>
    </source>
</evidence>
<comment type="caution">
    <text evidence="3">The sequence shown here is derived from an EMBL/GenBank/DDBJ whole genome shotgun (WGS) entry which is preliminary data.</text>
</comment>
<sequence>MTADDLFASTAPFHTSAAPGTPPPGCPAHAGAADRRLYGENAERDPMAVYEQLRQQHGSVAPVLLHGDLPAWLVLGHRQNLEVMQTPSVFSRDSRHWRDMKEGRVPADHPLVPVTAWQPLIVFLDGEEHKRLRAAVTRSLSQFEARGIRTYVTRYTHELVDEFAGAGRADLVTEFAEQLPLRVMTKLFGMLDEGPRFRDAVQDALKATASAAASNDIVTQGLADLVARKQHTPGFDLPSLLMNDAAGLSREEVREQLRLILTAANETTVNLLANTLRVVLTDSGFRGALSGGQMTLPDGLEQVMWDDPPMMTLLGRWATSDTRLGEQHIQAGDLLLLGLAAGNVDPTIRDEDTVVRGNRGHLAFSGGTHECPGQDLGRGIVETAIDVLLSRLPDLELAGPKEDLSWSSSLMYRKLDALPVKFTPVRRELTPARAAHDAGSVRSVPSSPVATPPAPATAAASGSGAPWWKPWARQG</sequence>
<dbReference type="SUPFAM" id="SSF48264">
    <property type="entry name" value="Cytochrome P450"/>
    <property type="match status" value="1"/>
</dbReference>
<dbReference type="RefSeq" id="WP_344567686.1">
    <property type="nucleotide sequence ID" value="NZ_BAAARJ010000012.1"/>
</dbReference>
<accession>A0ABP6CLN7</accession>
<evidence type="ECO:0000313" key="4">
    <source>
        <dbReference type="Proteomes" id="UP001501447"/>
    </source>
</evidence>
<protein>
    <submittedName>
        <fullName evidence="3">Cytochrome P450</fullName>
    </submittedName>
</protein>
<feature type="compositionally biased region" description="Low complexity" evidence="2">
    <location>
        <begin position="456"/>
        <end position="466"/>
    </location>
</feature>
<evidence type="ECO:0000313" key="3">
    <source>
        <dbReference type="EMBL" id="GAA2621871.1"/>
    </source>
</evidence>
<gene>
    <name evidence="3" type="ORF">GCM10009863_39960</name>
</gene>
<dbReference type="InterPro" id="IPR002397">
    <property type="entry name" value="Cyt_P450_B"/>
</dbReference>
<keyword evidence="4" id="KW-1185">Reference proteome</keyword>
<dbReference type="InterPro" id="IPR036396">
    <property type="entry name" value="Cyt_P450_sf"/>
</dbReference>
<feature type="region of interest" description="Disordered" evidence="2">
    <location>
        <begin position="1"/>
        <end position="32"/>
    </location>
</feature>
<organism evidence="3 4">
    <name type="scientific">Streptomyces axinellae</name>
    <dbReference type="NCBI Taxonomy" id="552788"/>
    <lineage>
        <taxon>Bacteria</taxon>
        <taxon>Bacillati</taxon>
        <taxon>Actinomycetota</taxon>
        <taxon>Actinomycetes</taxon>
        <taxon>Kitasatosporales</taxon>
        <taxon>Streptomycetaceae</taxon>
        <taxon>Streptomyces</taxon>
    </lineage>
</organism>
<dbReference type="PANTHER" id="PTHR46696">
    <property type="entry name" value="P450, PUTATIVE (EUROFUNG)-RELATED"/>
    <property type="match status" value="1"/>
</dbReference>
<comment type="similarity">
    <text evidence="1">Belongs to the cytochrome P450 family.</text>
</comment>
<feature type="compositionally biased region" description="Low complexity" evidence="2">
    <location>
        <begin position="438"/>
        <end position="449"/>
    </location>
</feature>
<evidence type="ECO:0000256" key="1">
    <source>
        <dbReference type="ARBA" id="ARBA00010617"/>
    </source>
</evidence>
<dbReference type="PROSITE" id="PS00086">
    <property type="entry name" value="CYTOCHROME_P450"/>
    <property type="match status" value="1"/>
</dbReference>
<dbReference type="PRINTS" id="PR00359">
    <property type="entry name" value="BP450"/>
</dbReference>
<name>A0ABP6CLN7_9ACTN</name>
<dbReference type="Gene3D" id="1.10.630.10">
    <property type="entry name" value="Cytochrome P450"/>
    <property type="match status" value="1"/>
</dbReference>
<dbReference type="EMBL" id="BAAARJ010000012">
    <property type="protein sequence ID" value="GAA2621871.1"/>
    <property type="molecule type" value="Genomic_DNA"/>
</dbReference>
<dbReference type="InterPro" id="IPR017972">
    <property type="entry name" value="Cyt_P450_CS"/>
</dbReference>
<proteinExistence type="inferred from homology"/>
<dbReference type="Proteomes" id="UP001501447">
    <property type="component" value="Unassembled WGS sequence"/>
</dbReference>
<feature type="region of interest" description="Disordered" evidence="2">
    <location>
        <begin position="431"/>
        <end position="475"/>
    </location>
</feature>
<dbReference type="PANTHER" id="PTHR46696:SF1">
    <property type="entry name" value="CYTOCHROME P450 YJIB-RELATED"/>
    <property type="match status" value="1"/>
</dbReference>
<reference evidence="4" key="1">
    <citation type="journal article" date="2019" name="Int. J. Syst. Evol. Microbiol.">
        <title>The Global Catalogue of Microorganisms (GCM) 10K type strain sequencing project: providing services to taxonomists for standard genome sequencing and annotation.</title>
        <authorList>
            <consortium name="The Broad Institute Genomics Platform"/>
            <consortium name="The Broad Institute Genome Sequencing Center for Infectious Disease"/>
            <person name="Wu L."/>
            <person name="Ma J."/>
        </authorList>
    </citation>
    <scope>NUCLEOTIDE SEQUENCE [LARGE SCALE GENOMIC DNA]</scope>
    <source>
        <strain evidence="4">JCM 16373</strain>
    </source>
</reference>